<dbReference type="Pfam" id="PF00395">
    <property type="entry name" value="SLH"/>
    <property type="match status" value="3"/>
</dbReference>
<evidence type="ECO:0000259" key="2">
    <source>
        <dbReference type="PROSITE" id="PS51272"/>
    </source>
</evidence>
<dbReference type="OrthoDB" id="663332at2"/>
<dbReference type="PANTHER" id="PTHR43308:SF5">
    <property type="entry name" value="S-LAYER PROTEIN _ PEPTIDOGLYCAN ENDO-BETA-N-ACETYLGLUCOSAMINIDASE"/>
    <property type="match status" value="1"/>
</dbReference>
<dbReference type="NCBIfam" id="NF033510">
    <property type="entry name" value="Ca_tandemer"/>
    <property type="match status" value="2"/>
</dbReference>
<evidence type="ECO:0000256" key="1">
    <source>
        <dbReference type="SAM" id="MobiDB-lite"/>
    </source>
</evidence>
<feature type="domain" description="SLH" evidence="2">
    <location>
        <begin position="1784"/>
        <end position="1847"/>
    </location>
</feature>
<dbReference type="Gene3D" id="2.60.40.10">
    <property type="entry name" value="Immunoglobulins"/>
    <property type="match status" value="4"/>
</dbReference>
<dbReference type="Gene3D" id="1.20.1270.70">
    <property type="entry name" value="Designed single chain three-helix bundle"/>
    <property type="match status" value="2"/>
</dbReference>
<comment type="caution">
    <text evidence="3">The sequence shown here is derived from an EMBL/GenBank/DDBJ whole genome shotgun (WGS) entry which is preliminary data.</text>
</comment>
<gene>
    <name evidence="3" type="ORF">E6C55_07130</name>
</gene>
<dbReference type="InterPro" id="IPR001119">
    <property type="entry name" value="SLH_dom"/>
</dbReference>
<dbReference type="InterPro" id="IPR044016">
    <property type="entry name" value="Big_13"/>
</dbReference>
<dbReference type="PROSITE" id="PS51272">
    <property type="entry name" value="SLH"/>
    <property type="match status" value="3"/>
</dbReference>
<evidence type="ECO:0000313" key="3">
    <source>
        <dbReference type="EMBL" id="THF82150.1"/>
    </source>
</evidence>
<dbReference type="EMBL" id="SSOB01000007">
    <property type="protein sequence ID" value="THF82150.1"/>
    <property type="molecule type" value="Genomic_DNA"/>
</dbReference>
<feature type="domain" description="SLH" evidence="2">
    <location>
        <begin position="1855"/>
        <end position="1916"/>
    </location>
</feature>
<accession>A0A4S4C3C5</accession>
<dbReference type="InterPro" id="IPR058515">
    <property type="entry name" value="DUF8202"/>
</dbReference>
<dbReference type="InterPro" id="IPR051465">
    <property type="entry name" value="Cell_Envelope_Struct_Comp"/>
</dbReference>
<organism evidence="3 4">
    <name type="scientific">Cohnella fermenti</name>
    <dbReference type="NCBI Taxonomy" id="2565925"/>
    <lineage>
        <taxon>Bacteria</taxon>
        <taxon>Bacillati</taxon>
        <taxon>Bacillota</taxon>
        <taxon>Bacilli</taxon>
        <taxon>Bacillales</taxon>
        <taxon>Paenibacillaceae</taxon>
        <taxon>Cohnella</taxon>
    </lineage>
</organism>
<evidence type="ECO:0000313" key="4">
    <source>
        <dbReference type="Proteomes" id="UP000310636"/>
    </source>
</evidence>
<proteinExistence type="predicted"/>
<name>A0A4S4C3C5_9BACL</name>
<dbReference type="Proteomes" id="UP000310636">
    <property type="component" value="Unassembled WGS sequence"/>
</dbReference>
<sequence>MNNGRLLIGWTEAYQSFPRERPFLSLRSCRGFVEAGVIDYRKYVGKWRIPSLQATGFPQTNNKQRGDAVMKIAGKDKASWKKPLKLALAATLAAGLWPATLAPQTAEAATAPVGPGGVAGVELWLRPDAGIAVTSGGKVALWQDQSAQANNAKQDNASLQPTYRDDVANNVNFNPVIDFNQSNTNYLELDVAKLPAGKDPRTIVTVAETRVTAGNHYIISWGTGLALQMMGMLQIDTTGSLTGYTNHFQSGAGFWQVGVPNELFGTYDGITGALYSKMEQIAEAPRSWNTIRTGATVGSMLGSYEFWEGTIGDLIVYDRVLSDVERQRISSYLSLKYGYTIDSNDYLDSTGDKVWDSVTNATYHHNIGGIARDDASALNQKQSNSTNSGNQVIIGLGGIEEKNSDNTAQFLSDKQYLVWGDNNQPFAYTVPIGDRARTQRVWKIQNTGNVGLVEFAIPRSALPEKGALLVGNADFSTATEHPLTLKTINGQPYYTTQLTFTDGQYFTLVTTKPELETVSLTQTLSGGNTENKITLDFDQSIKLSSLDGFTITVDDIPVSVTDYTATGNQLVLTLPQGTIVTGSSKVVVNYDQADGNLAAATTNLAVSSFSLQAIDPFAAALTIDEPSGTTSTQSNPAIKGKAEAGSTVSVAIKGKDGNPVAGAGGAATVDAQGNWTFTPGVDLASGEYTIEVTAEKDNQIASKVKELTVIDKSGLQASVTEASGLLEEDYTPDSWTALQNALEAAQAVLENEDATQDESDGAQDALRAAVEGLEAISPNLVSVALSGNELTLAFDLRVSADDVEGLTITVDGQEVELSTDNVALDPADPKKVIVTLPGSPNGSAVLVSYDSENGGLLGRNGAPVESFGPKEVFDPFVEALSIDQPADLIASVARPTIAGEAEAGSTVTIVIKDSEGTPILNAGGTATVDDEGNWTFTSSVDLPVGEYTIEAMATNNGHTATKTKDLTVVDKSGLQASVTEASGLLEEDYAPDSWTALQNALRAAQDVWENKDATQDEIDAARDAVRAAIEDLEAISPNLVSVALSGNELTLTFDLQVSVDDVEGLTITVDGESVPLSSDNVAIDPADPKKVIVTLPEGPNGSAVLVSYDSENGGLQGRNGAPVESFEGVEAIDPFVEALIIEQPVGSIAAVSNPTIAGKAAAGSTVTVVIKAGESTIESAEVTVDAGGNWTFTPSDLVDGEYTIEVTADKDGLTASKTKDLTIVDKSGLQASLTEASGLLEEDYTADSWTALQNALEAAQDVWENEDATQDEIDDAQDAVRAAVEGLEANSPNLVSVALSGNELTLTFDLRVSADDIEGLTVTVDGESVTLSPDNVAVDSADPKKLIVTLPESPNGSEVLVSYEPVDSASGGLQGLNGAPVNSFGPEEAVDPFIEAFVITRPTGSSTTDSKPTIAGKVTAGSTVTIVIKDKDGSPLTDVGVEATVDAEGNWTFTPSIALLIGNYTIEAIAVNGDRTHTISKELSVNSPGGWVSTEPKKSGIETSVNGADDDFATGTTSTTGDLAATSVQVDNDKLNERLSEGSGQKLAIRSAEDGDLKVDGLTAADVKLISDKSASLHIENLLAIYPLPSGKLNLNGVSGQLGNAALADIAVHIDISRSSDTLINNAKSKAAAEGYELLVTPVDLNLTFSNGGRTIGSEQLNGFAPKYIALPDGIDPSRITTGVIVNPDGGVFHVPTVVTKINNRYYAMINDLRSSGTYSVIWNPQDFDDVKNHWGQADVNNIAARLDLKGTGNNTFSPNRNVTRSEFAEIVVAGLGLMRQNAPDNQFPDVSDAAWYRNAVAIASEFGIVRGFDNGNFYGNNQITREQGFAMIARALTLINPQSQLSESQANELLAKYEDAASVSAWARADVAQLISAGIVNGTSGDTLNPKTNMTRAEVTALIARLLQTNSLIDK</sequence>
<protein>
    <recommendedName>
        <fullName evidence="2">SLH domain-containing protein</fullName>
    </recommendedName>
</protein>
<keyword evidence="4" id="KW-1185">Reference proteome</keyword>
<dbReference type="InterPro" id="IPR013783">
    <property type="entry name" value="Ig-like_fold"/>
</dbReference>
<dbReference type="Gene3D" id="1.20.1270.90">
    <property type="entry name" value="AF1782-like"/>
    <property type="match status" value="1"/>
</dbReference>
<dbReference type="Pfam" id="PF26628">
    <property type="entry name" value="DUF8202"/>
    <property type="match status" value="1"/>
</dbReference>
<feature type="region of interest" description="Disordered" evidence="1">
    <location>
        <begin position="1496"/>
        <end position="1518"/>
    </location>
</feature>
<dbReference type="Pfam" id="PF07554">
    <property type="entry name" value="FIVAR"/>
    <property type="match status" value="3"/>
</dbReference>
<reference evidence="3 4" key="1">
    <citation type="submission" date="2019-04" db="EMBL/GenBank/DDBJ databases">
        <title>Cohnella sp. nov. isolated from preserved vegetables.</title>
        <authorList>
            <person name="Lin S.-Y."/>
            <person name="Hung M.-H."/>
            <person name="Young C.-C."/>
        </authorList>
    </citation>
    <scope>NUCLEOTIDE SEQUENCE [LARGE SCALE GENOMIC DNA]</scope>
    <source>
        <strain evidence="3 4">CC-MHH1044</strain>
    </source>
</reference>
<feature type="domain" description="SLH" evidence="2">
    <location>
        <begin position="1723"/>
        <end position="1783"/>
    </location>
</feature>
<dbReference type="PANTHER" id="PTHR43308">
    <property type="entry name" value="OUTER MEMBRANE PROTEIN ALPHA-RELATED"/>
    <property type="match status" value="1"/>
</dbReference>
<dbReference type="Pfam" id="PF19077">
    <property type="entry name" value="Big_13"/>
    <property type="match status" value="4"/>
</dbReference>